<dbReference type="InterPro" id="IPR012338">
    <property type="entry name" value="Beta-lactam/transpept-like"/>
</dbReference>
<dbReference type="RefSeq" id="WP_084068916.1">
    <property type="nucleotide sequence ID" value="NZ_FWXY01000009.1"/>
</dbReference>
<evidence type="ECO:0000256" key="1">
    <source>
        <dbReference type="SAM" id="Phobius"/>
    </source>
</evidence>
<dbReference type="GO" id="GO:0008658">
    <property type="term" value="F:penicillin binding"/>
    <property type="evidence" value="ECO:0007669"/>
    <property type="project" value="InterPro"/>
</dbReference>
<dbReference type="AlphaFoldDB" id="A0A1W2BSC3"/>
<keyword evidence="1" id="KW-1133">Transmembrane helix</keyword>
<dbReference type="Proteomes" id="UP000192418">
    <property type="component" value="Unassembled WGS sequence"/>
</dbReference>
<dbReference type="Pfam" id="PF00905">
    <property type="entry name" value="Transpeptidase"/>
    <property type="match status" value="1"/>
</dbReference>
<dbReference type="InterPro" id="IPR050515">
    <property type="entry name" value="Beta-lactam/transpept"/>
</dbReference>
<protein>
    <submittedName>
        <fullName evidence="3">Penicillin binding protein transpeptidase domain-containing protein</fullName>
    </submittedName>
</protein>
<sequence>MYPSDPSNPWQKFQPRDNRFKKKRLFPFCAMALAVVVMAVAAWAMVNFFPEIRGKLTEFVVFFTPSPSLEDAGQEKTETPLTREQVISLLPPSLLDNPASGHVTVLKEGDSLTLETGLNPYLQQFLLNEISHLKTLTRAKPEIIALVVMVPDTGQLLAMAGFDAASPGMNPAIFKEYPAASIFKIITAAAVLEQNLMGPDTPLFFNGGKYTLYKRQLKKVKNKYTSRTTLEKAFSQSVNPVFGKLGSHELKADQLKKYAGLFGFNLPLDADFKGLSGSIKVTDTPYQWAEVASGFNKTTTISPLFGAMITATLLNHGNIPTPYLVETVTNDRGKILYKKNHSQGPRAISPKTAATVVKMMTHTITTGTAKKAFRKYRKDKVLARLTMGGKTGSLYNKDHTVKLDWFTGFAKNKEKHQIAVSILVGHGEYIGTRAGTFARKIFKAYFSRFPASSSK</sequence>
<keyword evidence="1" id="KW-0812">Transmembrane</keyword>
<evidence type="ECO:0000313" key="4">
    <source>
        <dbReference type="Proteomes" id="UP000192418"/>
    </source>
</evidence>
<evidence type="ECO:0000313" key="3">
    <source>
        <dbReference type="EMBL" id="SMC75870.1"/>
    </source>
</evidence>
<dbReference type="OrthoDB" id="9811238at2"/>
<evidence type="ECO:0000259" key="2">
    <source>
        <dbReference type="Pfam" id="PF00905"/>
    </source>
</evidence>
<feature type="domain" description="Penicillin-binding protein transpeptidase" evidence="2">
    <location>
        <begin position="145"/>
        <end position="442"/>
    </location>
</feature>
<reference evidence="3 4" key="1">
    <citation type="submission" date="2017-04" db="EMBL/GenBank/DDBJ databases">
        <authorList>
            <person name="Afonso C.L."/>
            <person name="Miller P.J."/>
            <person name="Scott M.A."/>
            <person name="Spackman E."/>
            <person name="Goraichik I."/>
            <person name="Dimitrov K.M."/>
            <person name="Suarez D.L."/>
            <person name="Swayne D.E."/>
        </authorList>
    </citation>
    <scope>NUCLEOTIDE SEQUENCE [LARGE SCALE GENOMIC DNA]</scope>
    <source>
        <strain evidence="3 4">DSM 3385</strain>
    </source>
</reference>
<dbReference type="EMBL" id="FWXY01000009">
    <property type="protein sequence ID" value="SMC75870.1"/>
    <property type="molecule type" value="Genomic_DNA"/>
</dbReference>
<dbReference type="PANTHER" id="PTHR30627">
    <property type="entry name" value="PEPTIDOGLYCAN D,D-TRANSPEPTIDASE"/>
    <property type="match status" value="1"/>
</dbReference>
<proteinExistence type="predicted"/>
<dbReference type="GO" id="GO:0071972">
    <property type="term" value="F:peptidoglycan L,D-transpeptidase activity"/>
    <property type="evidence" value="ECO:0007669"/>
    <property type="project" value="TreeGrafter"/>
</dbReference>
<organism evidence="3 4">
    <name type="scientific">Desulfocicer vacuolatum DSM 3385</name>
    <dbReference type="NCBI Taxonomy" id="1121400"/>
    <lineage>
        <taxon>Bacteria</taxon>
        <taxon>Pseudomonadati</taxon>
        <taxon>Thermodesulfobacteriota</taxon>
        <taxon>Desulfobacteria</taxon>
        <taxon>Desulfobacterales</taxon>
        <taxon>Desulfobacteraceae</taxon>
        <taxon>Desulfocicer</taxon>
    </lineage>
</organism>
<name>A0A1W2BSC3_9BACT</name>
<accession>A0A1W2BSC3</accession>
<dbReference type="GO" id="GO:0071555">
    <property type="term" value="P:cell wall organization"/>
    <property type="evidence" value="ECO:0007669"/>
    <property type="project" value="TreeGrafter"/>
</dbReference>
<dbReference type="PANTHER" id="PTHR30627:SF2">
    <property type="entry name" value="PEPTIDOGLYCAN D,D-TRANSPEPTIDASE MRDA"/>
    <property type="match status" value="1"/>
</dbReference>
<dbReference type="InterPro" id="IPR001460">
    <property type="entry name" value="PCN-bd_Tpept"/>
</dbReference>
<dbReference type="SUPFAM" id="SSF56601">
    <property type="entry name" value="beta-lactamase/transpeptidase-like"/>
    <property type="match status" value="1"/>
</dbReference>
<dbReference type="STRING" id="1121400.SAMN02746065_10994"/>
<keyword evidence="1" id="KW-0472">Membrane</keyword>
<gene>
    <name evidence="3" type="ORF">SAMN02746065_10994</name>
</gene>
<feature type="transmembrane region" description="Helical" evidence="1">
    <location>
        <begin position="25"/>
        <end position="46"/>
    </location>
</feature>
<keyword evidence="4" id="KW-1185">Reference proteome</keyword>
<dbReference type="Gene3D" id="3.40.710.10">
    <property type="entry name" value="DD-peptidase/beta-lactamase superfamily"/>
    <property type="match status" value="1"/>
</dbReference>
<dbReference type="GO" id="GO:0005886">
    <property type="term" value="C:plasma membrane"/>
    <property type="evidence" value="ECO:0007669"/>
    <property type="project" value="TreeGrafter"/>
</dbReference>